<reference evidence="1 2" key="1">
    <citation type="journal article" date="2019" name="Emerg. Microbes Infect.">
        <title>Comprehensive subspecies identification of 175 nontuberculous mycobacteria species based on 7547 genomic profiles.</title>
        <authorList>
            <person name="Matsumoto Y."/>
            <person name="Kinjo T."/>
            <person name="Motooka D."/>
            <person name="Nabeya D."/>
            <person name="Jung N."/>
            <person name="Uechi K."/>
            <person name="Horii T."/>
            <person name="Iida T."/>
            <person name="Fujita J."/>
            <person name="Nakamura S."/>
        </authorList>
    </citation>
    <scope>NUCLEOTIDE SEQUENCE [LARGE SCALE GENOMIC DNA]</scope>
    <source>
        <strain evidence="1 2">JCM 30275</strain>
    </source>
</reference>
<dbReference type="KEGG" id="many:MANY_13750"/>
<organism evidence="1 2">
    <name type="scientific">Mycolicibacterium anyangense</name>
    <dbReference type="NCBI Taxonomy" id="1431246"/>
    <lineage>
        <taxon>Bacteria</taxon>
        <taxon>Bacillati</taxon>
        <taxon>Actinomycetota</taxon>
        <taxon>Actinomycetes</taxon>
        <taxon>Mycobacteriales</taxon>
        <taxon>Mycobacteriaceae</taxon>
        <taxon>Mycolicibacterium</taxon>
    </lineage>
</organism>
<proteinExistence type="predicted"/>
<evidence type="ECO:0000313" key="1">
    <source>
        <dbReference type="EMBL" id="BBZ76038.1"/>
    </source>
</evidence>
<protein>
    <recommendedName>
        <fullName evidence="3">RNA-binding protein</fullName>
    </recommendedName>
</protein>
<sequence>MKNSVRTLGCTAAAVMALTGIPLTITTIQPSGEAHADVCASAGRRVTVSGCANLADVVAPYVPPPAYYAPLPEDYPPPPPPPPPAVSGCVGWNGRWVNANACN</sequence>
<accession>A0A6N4W683</accession>
<name>A0A6N4W683_9MYCO</name>
<dbReference type="EMBL" id="AP022620">
    <property type="protein sequence ID" value="BBZ76038.1"/>
    <property type="molecule type" value="Genomic_DNA"/>
</dbReference>
<keyword evidence="2" id="KW-1185">Reference proteome</keyword>
<dbReference type="Proteomes" id="UP000467249">
    <property type="component" value="Chromosome"/>
</dbReference>
<gene>
    <name evidence="1" type="ORF">MANY_13750</name>
</gene>
<dbReference type="RefSeq" id="WP_163803559.1">
    <property type="nucleotide sequence ID" value="NZ_AP022620.1"/>
</dbReference>
<dbReference type="AlphaFoldDB" id="A0A6N4W683"/>
<evidence type="ECO:0008006" key="3">
    <source>
        <dbReference type="Google" id="ProtNLM"/>
    </source>
</evidence>
<evidence type="ECO:0000313" key="2">
    <source>
        <dbReference type="Proteomes" id="UP000467249"/>
    </source>
</evidence>